<accession>A0A1M5SAR8</accession>
<keyword evidence="3" id="KW-1185">Reference proteome</keyword>
<dbReference type="AlphaFoldDB" id="A0A1M5SAR8"/>
<keyword evidence="1" id="KW-1133">Transmembrane helix</keyword>
<sequence length="51" mass="6322">MEISIIWNILNTVLLIYTLYFLFTFIFKIPKKIYAYLDDLDAREKYREIKK</sequence>
<keyword evidence="1" id="KW-0812">Transmembrane</keyword>
<keyword evidence="1" id="KW-0472">Membrane</keyword>
<evidence type="ECO:0000313" key="3">
    <source>
        <dbReference type="Proteomes" id="UP000242520"/>
    </source>
</evidence>
<reference evidence="3" key="1">
    <citation type="submission" date="2016-11" db="EMBL/GenBank/DDBJ databases">
        <authorList>
            <person name="Varghese N."/>
            <person name="Submissions S."/>
        </authorList>
    </citation>
    <scope>NUCLEOTIDE SEQUENCE [LARGE SCALE GENOMIC DNA]</scope>
    <source>
        <strain evidence="3">DSM 15285</strain>
    </source>
</reference>
<evidence type="ECO:0000256" key="1">
    <source>
        <dbReference type="SAM" id="Phobius"/>
    </source>
</evidence>
<dbReference type="Proteomes" id="UP000242520">
    <property type="component" value="Unassembled WGS sequence"/>
</dbReference>
<organism evidence="2 3">
    <name type="scientific">Tepidibacter thalassicus DSM 15285</name>
    <dbReference type="NCBI Taxonomy" id="1123350"/>
    <lineage>
        <taxon>Bacteria</taxon>
        <taxon>Bacillati</taxon>
        <taxon>Bacillota</taxon>
        <taxon>Clostridia</taxon>
        <taxon>Peptostreptococcales</taxon>
        <taxon>Peptostreptococcaceae</taxon>
        <taxon>Tepidibacter</taxon>
    </lineage>
</organism>
<dbReference type="STRING" id="1123350.SAMN02744040_01672"/>
<dbReference type="RefSeq" id="WP_178137475.1">
    <property type="nucleotide sequence ID" value="NZ_FQXH01000018.1"/>
</dbReference>
<gene>
    <name evidence="2" type="ORF">SAMN02744040_01672</name>
</gene>
<proteinExistence type="predicted"/>
<dbReference type="EMBL" id="FQXH01000018">
    <property type="protein sequence ID" value="SHH35013.1"/>
    <property type="molecule type" value="Genomic_DNA"/>
</dbReference>
<feature type="transmembrane region" description="Helical" evidence="1">
    <location>
        <begin position="6"/>
        <end position="27"/>
    </location>
</feature>
<evidence type="ECO:0000313" key="2">
    <source>
        <dbReference type="EMBL" id="SHH35013.1"/>
    </source>
</evidence>
<protein>
    <submittedName>
        <fullName evidence="2">Uncharacterized protein</fullName>
    </submittedName>
</protein>
<name>A0A1M5SAR8_9FIRM</name>